<dbReference type="InterPro" id="IPR053520">
    <property type="entry name" value="Transposase_Tn903"/>
</dbReference>
<feature type="domain" description="Transposase IS4-like" evidence="1">
    <location>
        <begin position="111"/>
        <end position="281"/>
    </location>
</feature>
<protein>
    <recommendedName>
        <fullName evidence="1">Transposase IS4-like domain-containing protein</fullName>
    </recommendedName>
</protein>
<dbReference type="GO" id="GO:0003677">
    <property type="term" value="F:DNA binding"/>
    <property type="evidence" value="ECO:0007669"/>
    <property type="project" value="InterPro"/>
</dbReference>
<dbReference type="Pfam" id="PF01609">
    <property type="entry name" value="DDE_Tnp_1"/>
    <property type="match status" value="1"/>
</dbReference>
<organism evidence="2">
    <name type="scientific">hydrocarbon metagenome</name>
    <dbReference type="NCBI Taxonomy" id="938273"/>
    <lineage>
        <taxon>unclassified sequences</taxon>
        <taxon>metagenomes</taxon>
        <taxon>ecological metagenomes</taxon>
    </lineage>
</organism>
<gene>
    <name evidence="2" type="ORF">ASZ90_011213</name>
</gene>
<reference evidence="2" key="1">
    <citation type="journal article" date="2015" name="Proc. Natl. Acad. Sci. U.S.A.">
        <title>Networks of energetic and metabolic interactions define dynamics in microbial communities.</title>
        <authorList>
            <person name="Embree M."/>
            <person name="Liu J.K."/>
            <person name="Al-Bassam M.M."/>
            <person name="Zengler K."/>
        </authorList>
    </citation>
    <scope>NUCLEOTIDE SEQUENCE</scope>
</reference>
<dbReference type="InterPro" id="IPR002559">
    <property type="entry name" value="Transposase_11"/>
</dbReference>
<dbReference type="GO" id="GO:0006313">
    <property type="term" value="P:DNA transposition"/>
    <property type="evidence" value="ECO:0007669"/>
    <property type="project" value="InterPro"/>
</dbReference>
<dbReference type="NCBIfam" id="NF033579">
    <property type="entry name" value="transpos_IS5_2"/>
    <property type="match status" value="1"/>
</dbReference>
<dbReference type="PANTHER" id="PTHR34631:SF3">
    <property type="entry name" value="ISSOD12 TRANSPOSASE TNPA_ISSOD12"/>
    <property type="match status" value="1"/>
</dbReference>
<accession>A0A0W8FEC5</accession>
<evidence type="ECO:0000259" key="1">
    <source>
        <dbReference type="Pfam" id="PF01609"/>
    </source>
</evidence>
<dbReference type="InterPro" id="IPR053172">
    <property type="entry name" value="Tn903_transposase"/>
</dbReference>
<dbReference type="GO" id="GO:0004803">
    <property type="term" value="F:transposase activity"/>
    <property type="evidence" value="ECO:0007669"/>
    <property type="project" value="InterPro"/>
</dbReference>
<evidence type="ECO:0000313" key="2">
    <source>
        <dbReference type="EMBL" id="KUG19070.1"/>
    </source>
</evidence>
<dbReference type="PANTHER" id="PTHR34631">
    <property type="match status" value="1"/>
</dbReference>
<dbReference type="EMBL" id="LNQE01001331">
    <property type="protein sequence ID" value="KUG19070.1"/>
    <property type="molecule type" value="Genomic_DNA"/>
</dbReference>
<proteinExistence type="predicted"/>
<name>A0A0W8FEC5_9ZZZZ</name>
<comment type="caution">
    <text evidence="2">The sequence shown here is derived from an EMBL/GenBank/DDBJ whole genome shotgun (WGS) entry which is preliminary data.</text>
</comment>
<dbReference type="AlphaFoldDB" id="A0A0W8FEC5"/>
<sequence>MSSSQYIRVTQAALSAVKTSHLPLYSCKYSKTTCTRHHLLVLLLLKERLRLDYRSFVDLLAVMPPIRDLLHLDRVPHYTTLHTFLQRIHSLWLTILQKKILSSAHQHGEVIRVAALDASGFTSAYARSSSSARTGKTRKRFLKVALAVDTDKQLILAATVTQHPTHDAALAGDLLKQSHRTRKAACSVMDKGSDAESIHRLIWEDLRADSLIPLRTGKREEIRGTYRRELARSFDTKKYHRRNIAETAFSALKRTLGESLKARTYRVQTKEIKIKLILYNLKRTSTAVGLRIVIELFYRA</sequence>